<feature type="domain" description="Outer membrane protein beta-barrel" evidence="5">
    <location>
        <begin position="758"/>
        <end position="908"/>
    </location>
</feature>
<organism evidence="6 7">
    <name type="scientific">Parasediminibacterium paludis</name>
    <dbReference type="NCBI Taxonomy" id="908966"/>
    <lineage>
        <taxon>Bacteria</taxon>
        <taxon>Pseudomonadati</taxon>
        <taxon>Bacteroidota</taxon>
        <taxon>Chitinophagia</taxon>
        <taxon>Chitinophagales</taxon>
        <taxon>Chitinophagaceae</taxon>
        <taxon>Parasediminibacterium</taxon>
    </lineage>
</organism>
<name>A0ABV8PUT7_9BACT</name>
<dbReference type="Pfam" id="PF13620">
    <property type="entry name" value="CarboxypepD_reg"/>
    <property type="match status" value="1"/>
</dbReference>
<dbReference type="SUPFAM" id="SSF49464">
    <property type="entry name" value="Carboxypeptidase regulatory domain-like"/>
    <property type="match status" value="1"/>
</dbReference>
<gene>
    <name evidence="6" type="ORF">ACFOW1_02880</name>
</gene>
<keyword evidence="4" id="KW-0732">Signal</keyword>
<evidence type="ECO:0000256" key="1">
    <source>
        <dbReference type="ARBA" id="ARBA00004442"/>
    </source>
</evidence>
<evidence type="ECO:0000256" key="2">
    <source>
        <dbReference type="ARBA" id="ARBA00023136"/>
    </source>
</evidence>
<accession>A0ABV8PUT7</accession>
<evidence type="ECO:0000313" key="6">
    <source>
        <dbReference type="EMBL" id="MFC4230819.1"/>
    </source>
</evidence>
<evidence type="ECO:0000259" key="5">
    <source>
        <dbReference type="Pfam" id="PF14905"/>
    </source>
</evidence>
<dbReference type="InterPro" id="IPR008969">
    <property type="entry name" value="CarboxyPept-like_regulatory"/>
</dbReference>
<comment type="caution">
    <text evidence="6">The sequence shown here is derived from an EMBL/GenBank/DDBJ whole genome shotgun (WGS) entry which is preliminary data.</text>
</comment>
<proteinExistence type="predicted"/>
<dbReference type="Gene3D" id="2.60.40.1120">
    <property type="entry name" value="Carboxypeptidase-like, regulatory domain"/>
    <property type="match status" value="1"/>
</dbReference>
<evidence type="ECO:0000256" key="4">
    <source>
        <dbReference type="SAM" id="SignalP"/>
    </source>
</evidence>
<keyword evidence="3" id="KW-0998">Cell outer membrane</keyword>
<protein>
    <submittedName>
        <fullName evidence="6">Outer membrane beta-barrel family protein</fullName>
    </submittedName>
</protein>
<evidence type="ECO:0000256" key="3">
    <source>
        <dbReference type="ARBA" id="ARBA00023237"/>
    </source>
</evidence>
<dbReference type="InterPro" id="IPR041700">
    <property type="entry name" value="OMP_b-brl_3"/>
</dbReference>
<feature type="chain" id="PRO_5045573698" evidence="4">
    <location>
        <begin position="21"/>
        <end position="920"/>
    </location>
</feature>
<evidence type="ECO:0000313" key="7">
    <source>
        <dbReference type="Proteomes" id="UP001595906"/>
    </source>
</evidence>
<dbReference type="SUPFAM" id="SSF56935">
    <property type="entry name" value="Porins"/>
    <property type="match status" value="1"/>
</dbReference>
<dbReference type="RefSeq" id="WP_379012204.1">
    <property type="nucleotide sequence ID" value="NZ_JBHSDC010000002.1"/>
</dbReference>
<comment type="subcellular location">
    <subcellularLocation>
        <location evidence="1">Cell outer membrane</location>
    </subcellularLocation>
</comment>
<dbReference type="Proteomes" id="UP001595906">
    <property type="component" value="Unassembled WGS sequence"/>
</dbReference>
<keyword evidence="7" id="KW-1185">Reference proteome</keyword>
<sequence length="920" mass="104112">MKKLTLLFCISVLLSIVSWAQQASINGHLIDTTNKQSLQHAVVSMIKQKDSVLLKYTRADANGNFELKNIPAGNYILQITYPQYADYVDNFTLENNSNKSLGTIALIQKAKLLEEVIVKQKISSIRIKGDTTEYKADSFKVGANANVQDLLKRMPGIQVNSKGEITTQGQKVEKILVDGEEFFIDDPAVVTQTLRADAVNTVQVFDKKSDQATFSGIDDGVKTKTINLQLKDDKKKGYFGKAEGGTDFDYYKSGKILANAFKGKRKIAGYITYDNTKFQSLNWQERDNYGGNLNNNTEFGDDGSIYFYNNSDEFSNSQGLPNAVTAGLQYSKKWNQDKQNINGNYQYNNLRVTGINKTITQNILGGDSSFNNTQEQNFTSFKTRNRIKTVYDWTIDSMSSLKVTIGAGIVTGDNSGRTIGSSRYVKDSVLINETDRYSSSLSNNKSLNTTLFYRKRFQKKGRTISITSDFNFSNNTNTAYLKSLNNYYSKLGAVSKNENIDQFKPNEDNSKTIATKVSYTEPLWKNTFLELNYKYALNTNDASRITYSKGISDYNQLVDSLSNHYLYNNQAHTGGFNVRYTGKKFNFAAGTGLGTVTFKQTDVFTSNKRNINFTNILPAANISYNFTKQSRLYISYTGNTRNPSLQQIQPLRDNSDPLNINIGNPNLQQEFTNTYSLNFNDYKVLKGRGIYISTNFSTVNNAISNSSNVDTSGRRVNQSINVDGNYNGRMYFSYSITIFKKINLGFDFNPSIRRNINYVNNQKNINDNLQLGYNINFNYNSDKWLSFYFGVGANHNSSKSSINNGIETKYWTYESYGGTEMKLPKKWYLNIDEDITVYQKTAAFANQKDIYIVNASIKKSISKDENWQIKASVNDIFNQNQGVTRNITSNFITETSNQTIQRYFLLTLIFNFSKNGKPSN</sequence>
<reference evidence="7" key="1">
    <citation type="journal article" date="2019" name="Int. J. Syst. Evol. Microbiol.">
        <title>The Global Catalogue of Microorganisms (GCM) 10K type strain sequencing project: providing services to taxonomists for standard genome sequencing and annotation.</title>
        <authorList>
            <consortium name="The Broad Institute Genomics Platform"/>
            <consortium name="The Broad Institute Genome Sequencing Center for Infectious Disease"/>
            <person name="Wu L."/>
            <person name="Ma J."/>
        </authorList>
    </citation>
    <scope>NUCLEOTIDE SEQUENCE [LARGE SCALE GENOMIC DNA]</scope>
    <source>
        <strain evidence="7">CECT 8010</strain>
    </source>
</reference>
<feature type="domain" description="Outer membrane protein beta-barrel" evidence="5">
    <location>
        <begin position="455"/>
        <end position="752"/>
    </location>
</feature>
<feature type="signal peptide" evidence="4">
    <location>
        <begin position="1"/>
        <end position="20"/>
    </location>
</feature>
<dbReference type="EMBL" id="JBHSDC010000002">
    <property type="protein sequence ID" value="MFC4230819.1"/>
    <property type="molecule type" value="Genomic_DNA"/>
</dbReference>
<dbReference type="Gene3D" id="2.40.170.20">
    <property type="entry name" value="TonB-dependent receptor, beta-barrel domain"/>
    <property type="match status" value="1"/>
</dbReference>
<keyword evidence="2" id="KW-0472">Membrane</keyword>
<dbReference type="Pfam" id="PF14905">
    <property type="entry name" value="OMP_b-brl_3"/>
    <property type="match status" value="2"/>
</dbReference>
<dbReference type="InterPro" id="IPR036942">
    <property type="entry name" value="Beta-barrel_TonB_sf"/>
</dbReference>